<keyword evidence="3" id="KW-1185">Reference proteome</keyword>
<sequence length="178" mass="20102">MTTKTHLLAGMAASLIFPWARTPEGIVFAFAGGALGGVIADMDKFNKDLDDGKKKTGIIMGQIIGWSMFIIAIIHDFMVQGLEYKYFMEMPVWERIMGILMFMIILGFGIKFDSGRHMHTVYMGLLLSMILHSIIPSMYIEFTLGYMTHLLLDWISGETDVRLLLSMGRRGDNAIKLR</sequence>
<accession>A0A1T4VVA3</accession>
<feature type="transmembrane region" description="Helical" evidence="1">
    <location>
        <begin position="25"/>
        <end position="42"/>
    </location>
</feature>
<proteinExistence type="predicted"/>
<keyword evidence="1" id="KW-1133">Transmembrane helix</keyword>
<dbReference type="RefSeq" id="WP_078766547.1">
    <property type="nucleotide sequence ID" value="NZ_FUXZ01000010.1"/>
</dbReference>
<evidence type="ECO:0000313" key="3">
    <source>
        <dbReference type="Proteomes" id="UP000190814"/>
    </source>
</evidence>
<feature type="transmembrane region" description="Helical" evidence="1">
    <location>
        <begin position="63"/>
        <end position="80"/>
    </location>
</feature>
<dbReference type="AlphaFoldDB" id="A0A1T4VVA3"/>
<feature type="transmembrane region" description="Helical" evidence="1">
    <location>
        <begin position="122"/>
        <end position="140"/>
    </location>
</feature>
<organism evidence="2 3">
    <name type="scientific">Eubacterium uniforme</name>
    <dbReference type="NCBI Taxonomy" id="39495"/>
    <lineage>
        <taxon>Bacteria</taxon>
        <taxon>Bacillati</taxon>
        <taxon>Bacillota</taxon>
        <taxon>Clostridia</taxon>
        <taxon>Eubacteriales</taxon>
        <taxon>Eubacteriaceae</taxon>
        <taxon>Eubacterium</taxon>
    </lineage>
</organism>
<gene>
    <name evidence="2" type="ORF">SAMN02745111_01694</name>
</gene>
<protein>
    <submittedName>
        <fullName evidence="2">LexA-binding, inner membrane-associated putative hydrolase</fullName>
    </submittedName>
</protein>
<dbReference type="Proteomes" id="UP000190814">
    <property type="component" value="Unassembled WGS sequence"/>
</dbReference>
<keyword evidence="1" id="KW-0472">Membrane</keyword>
<dbReference type="EMBL" id="FUXZ01000010">
    <property type="protein sequence ID" value="SKA68944.1"/>
    <property type="molecule type" value="Genomic_DNA"/>
</dbReference>
<evidence type="ECO:0000313" key="2">
    <source>
        <dbReference type="EMBL" id="SKA68944.1"/>
    </source>
</evidence>
<feature type="transmembrane region" description="Helical" evidence="1">
    <location>
        <begin position="92"/>
        <end position="110"/>
    </location>
</feature>
<dbReference type="STRING" id="39495.SAMN02745111_01694"/>
<keyword evidence="1" id="KW-0812">Transmembrane</keyword>
<dbReference type="GO" id="GO:0016787">
    <property type="term" value="F:hydrolase activity"/>
    <property type="evidence" value="ECO:0007669"/>
    <property type="project" value="UniProtKB-KW"/>
</dbReference>
<evidence type="ECO:0000256" key="1">
    <source>
        <dbReference type="SAM" id="Phobius"/>
    </source>
</evidence>
<reference evidence="2 3" key="1">
    <citation type="submission" date="2017-02" db="EMBL/GenBank/DDBJ databases">
        <authorList>
            <person name="Peterson S.W."/>
        </authorList>
    </citation>
    <scope>NUCLEOTIDE SEQUENCE [LARGE SCALE GENOMIC DNA]</scope>
    <source>
        <strain evidence="2 3">ATCC 35992</strain>
    </source>
</reference>
<name>A0A1T4VVA3_9FIRM</name>
<keyword evidence="2" id="KW-0378">Hydrolase</keyword>